<name>A0AAD9GF34_9STRA</name>
<protein>
    <submittedName>
        <fullName evidence="1">Uncharacterized protein</fullName>
    </submittedName>
</protein>
<organism evidence="1 2">
    <name type="scientific">Phytophthora citrophthora</name>
    <dbReference type="NCBI Taxonomy" id="4793"/>
    <lineage>
        <taxon>Eukaryota</taxon>
        <taxon>Sar</taxon>
        <taxon>Stramenopiles</taxon>
        <taxon>Oomycota</taxon>
        <taxon>Peronosporomycetes</taxon>
        <taxon>Peronosporales</taxon>
        <taxon>Peronosporaceae</taxon>
        <taxon>Phytophthora</taxon>
    </lineage>
</organism>
<dbReference type="Proteomes" id="UP001259832">
    <property type="component" value="Unassembled WGS sequence"/>
</dbReference>
<accession>A0AAD9GF34</accession>
<reference evidence="1" key="1">
    <citation type="submission" date="2023-08" db="EMBL/GenBank/DDBJ databases">
        <title>Reference Genome Resource for the Citrus Pathogen Phytophthora citrophthora.</title>
        <authorList>
            <person name="Moller H."/>
            <person name="Coetzee B."/>
            <person name="Rose L.J."/>
            <person name="Van Niekerk J.M."/>
        </authorList>
    </citation>
    <scope>NUCLEOTIDE SEQUENCE</scope>
    <source>
        <strain evidence="1">STE-U-9442</strain>
    </source>
</reference>
<comment type="caution">
    <text evidence="1">The sequence shown here is derived from an EMBL/GenBank/DDBJ whole genome shotgun (WGS) entry which is preliminary data.</text>
</comment>
<dbReference type="AlphaFoldDB" id="A0AAD9GF34"/>
<evidence type="ECO:0000313" key="1">
    <source>
        <dbReference type="EMBL" id="KAK1937185.1"/>
    </source>
</evidence>
<dbReference type="PROSITE" id="PS51257">
    <property type="entry name" value="PROKAR_LIPOPROTEIN"/>
    <property type="match status" value="1"/>
</dbReference>
<proteinExistence type="predicted"/>
<sequence length="192" mass="20995">MDGYLRKHWPLGSVAVSCRVYASQRRADEHKRLQLSAEGIELRSVGPSASEPDVIPWASILGASESTGGIRRRFVPSYEGSEYGEEKEFVVFGCAKAENEGRGGLLGGLASLATAVLPTALTGSKPRDQGVERKLLQWVFRCDDDDGDSVAMKTVKAIRFLADPRAQQGIKVAEKLLDPYGFMPPRKVRSSR</sequence>
<evidence type="ECO:0000313" key="2">
    <source>
        <dbReference type="Proteomes" id="UP001259832"/>
    </source>
</evidence>
<keyword evidence="2" id="KW-1185">Reference proteome</keyword>
<gene>
    <name evidence="1" type="ORF">P3T76_009963</name>
</gene>
<dbReference type="EMBL" id="JASMQC010000020">
    <property type="protein sequence ID" value="KAK1937185.1"/>
    <property type="molecule type" value="Genomic_DNA"/>
</dbReference>